<organism evidence="9 10">
    <name type="scientific">Pseudopedobacter saltans (strain ATCC 51119 / DSM 12145 / JCM 21818 / CCUG 39354 / LMG 10337 / NBRC 100064 / NCIMB 13643)</name>
    <name type="common">Pedobacter saltans</name>
    <dbReference type="NCBI Taxonomy" id="762903"/>
    <lineage>
        <taxon>Bacteria</taxon>
        <taxon>Pseudomonadati</taxon>
        <taxon>Bacteroidota</taxon>
        <taxon>Sphingobacteriia</taxon>
        <taxon>Sphingobacteriales</taxon>
        <taxon>Sphingobacteriaceae</taxon>
        <taxon>Pseudopedobacter</taxon>
    </lineage>
</organism>
<dbReference type="NCBIfam" id="NF002060">
    <property type="entry name" value="PRK00892.1"/>
    <property type="match status" value="1"/>
</dbReference>
<dbReference type="Gene3D" id="3.40.1390.10">
    <property type="entry name" value="MurE/MurF, N-terminal domain"/>
    <property type="match status" value="1"/>
</dbReference>
<evidence type="ECO:0000259" key="8">
    <source>
        <dbReference type="Pfam" id="PF04613"/>
    </source>
</evidence>
<dbReference type="NCBIfam" id="TIGR01853">
    <property type="entry name" value="lipid_A_lpxD"/>
    <property type="match status" value="1"/>
</dbReference>
<reference evidence="10" key="2">
    <citation type="submission" date="2011-02" db="EMBL/GenBank/DDBJ databases">
        <title>The complete genome of Pedobacter saltans DSM 12145.</title>
        <authorList>
            <consortium name="US DOE Joint Genome Institute (JGI-PGF)"/>
            <person name="Lucas S."/>
            <person name="Copeland A."/>
            <person name="Lapidus A."/>
            <person name="Bruce D."/>
            <person name="Goodwin L."/>
            <person name="Pitluck S."/>
            <person name="Kyrpides N."/>
            <person name="Mavromatis K."/>
            <person name="Pagani I."/>
            <person name="Ivanova N."/>
            <person name="Ovchinnikova G."/>
            <person name="Lu M."/>
            <person name="Detter J.C."/>
            <person name="Han C."/>
            <person name="Land M."/>
            <person name="Hauser L."/>
            <person name="Markowitz V."/>
            <person name="Cheng J.-F."/>
            <person name="Hugenholtz P."/>
            <person name="Woyke T."/>
            <person name="Wu D."/>
            <person name="Tindall B."/>
            <person name="Pomrenke H.G."/>
            <person name="Brambilla E."/>
            <person name="Klenk H.-P."/>
            <person name="Eisen J.A."/>
        </authorList>
    </citation>
    <scope>NUCLEOTIDE SEQUENCE [LARGE SCALE GENOMIC DNA]</scope>
    <source>
        <strain evidence="10">ATCC 51119 / DSM 12145 / JCM 21818 / LMG 10337 / NBRC 100064 / NCIMB 13643</strain>
    </source>
</reference>
<feature type="domain" description="UDP-3-O-[3-hydroxymyristoyl] glucosamine N-acyltransferase non-repeat region" evidence="8">
    <location>
        <begin position="21"/>
        <end position="89"/>
    </location>
</feature>
<comment type="catalytic activity">
    <reaction evidence="7">
        <text>a UDP-3-O-[(3R)-3-hydroxyacyl]-alpha-D-glucosamine + a (3R)-hydroxyacyl-[ACP] = a UDP-2-N,3-O-bis[(3R)-3-hydroxyacyl]-alpha-D-glucosamine + holo-[ACP] + H(+)</text>
        <dbReference type="Rhea" id="RHEA:53836"/>
        <dbReference type="Rhea" id="RHEA-COMP:9685"/>
        <dbReference type="Rhea" id="RHEA-COMP:9945"/>
        <dbReference type="ChEBI" id="CHEBI:15378"/>
        <dbReference type="ChEBI" id="CHEBI:64479"/>
        <dbReference type="ChEBI" id="CHEBI:78827"/>
        <dbReference type="ChEBI" id="CHEBI:137740"/>
        <dbReference type="ChEBI" id="CHEBI:137748"/>
        <dbReference type="EC" id="2.3.1.191"/>
    </reaction>
</comment>
<dbReference type="Pfam" id="PF00132">
    <property type="entry name" value="Hexapep"/>
    <property type="match status" value="2"/>
</dbReference>
<dbReference type="InterPro" id="IPR001451">
    <property type="entry name" value="Hexapep"/>
</dbReference>
<keyword evidence="3 7" id="KW-0808">Transferase</keyword>
<dbReference type="UniPathway" id="UPA00973"/>
<dbReference type="Pfam" id="PF04613">
    <property type="entry name" value="LpxD"/>
    <property type="match status" value="1"/>
</dbReference>
<name>F0S8F0_PSESL</name>
<keyword evidence="6 7" id="KW-0012">Acyltransferase</keyword>
<keyword evidence="1 7" id="KW-0444">Lipid biosynthesis</keyword>
<dbReference type="HOGENOM" id="CLU_049865_0_0_10"/>
<keyword evidence="2 7" id="KW-0441">Lipid A biosynthesis</keyword>
<dbReference type="PANTHER" id="PTHR43378:SF2">
    <property type="entry name" value="UDP-3-O-ACYLGLUCOSAMINE N-ACYLTRANSFERASE 1, MITOCHONDRIAL-RELATED"/>
    <property type="match status" value="1"/>
</dbReference>
<evidence type="ECO:0000256" key="2">
    <source>
        <dbReference type="ARBA" id="ARBA00022556"/>
    </source>
</evidence>
<dbReference type="Proteomes" id="UP000000310">
    <property type="component" value="Chromosome"/>
</dbReference>
<evidence type="ECO:0000256" key="5">
    <source>
        <dbReference type="ARBA" id="ARBA00023098"/>
    </source>
</evidence>
<sequence>MQFTAKEICTLLNGTLEGKPDVVVNKLAKIEEAGEGSLAFLSNPKYESFLYTTNASVVIVNDDLTLDKPIQSTLIRVPSAYSSFSVLLEMYNTLKLNKSGIEQPSFIHPDAKIGKNVYIGAFAYIGAGASVADNSKIYPHTFVGDNAHVGENSTLFSGVKIYHDCIVGNNVIIHSNTVIGSDGFGFAPQADGSYSKISQIGNVIIEDDVEIGANTCIDRATMGSTIIKKGVKLDNLIQIAHNAEIGSNTVVASQSGISGSTKIGENCIIGGQVGIVGHISVAKGSQVQAQSGINRPIADEGKKWGGSPAISYQNYMRSQVVIQRLPELERKVDELQRALEALK</sequence>
<dbReference type="InterPro" id="IPR007691">
    <property type="entry name" value="LpxD"/>
</dbReference>
<dbReference type="CDD" id="cd03352">
    <property type="entry name" value="LbH_LpxD"/>
    <property type="match status" value="1"/>
</dbReference>
<comment type="similarity">
    <text evidence="7">Belongs to the transferase hexapeptide repeat family. LpxD subfamily.</text>
</comment>
<comment type="function">
    <text evidence="7">Catalyzes the N-acylation of UDP-3-O-acylglucosamine using 3-hydroxyacyl-ACP as the acyl donor. Is involved in the biosynthesis of lipid A, a phosphorylated glycolipid that anchors the lipopolysaccharide to the outer membrane of the cell.</text>
</comment>
<feature type="active site" description="Proton acceptor" evidence="7">
    <location>
        <position position="241"/>
    </location>
</feature>
<dbReference type="GO" id="GO:0016020">
    <property type="term" value="C:membrane"/>
    <property type="evidence" value="ECO:0007669"/>
    <property type="project" value="GOC"/>
</dbReference>
<dbReference type="InterPro" id="IPR020573">
    <property type="entry name" value="UDP_GlcNAc_AcTrfase_non-rep"/>
</dbReference>
<dbReference type="HAMAP" id="MF_00523">
    <property type="entry name" value="LpxD"/>
    <property type="match status" value="1"/>
</dbReference>
<dbReference type="RefSeq" id="WP_013633899.1">
    <property type="nucleotide sequence ID" value="NC_015177.1"/>
</dbReference>
<dbReference type="AlphaFoldDB" id="F0S8F0"/>
<evidence type="ECO:0000256" key="6">
    <source>
        <dbReference type="ARBA" id="ARBA00023315"/>
    </source>
</evidence>
<keyword evidence="5 7" id="KW-0443">Lipid metabolism</keyword>
<evidence type="ECO:0000256" key="3">
    <source>
        <dbReference type="ARBA" id="ARBA00022679"/>
    </source>
</evidence>
<evidence type="ECO:0000256" key="7">
    <source>
        <dbReference type="HAMAP-Rule" id="MF_00523"/>
    </source>
</evidence>
<dbReference type="eggNOG" id="COG1044">
    <property type="taxonomic scope" value="Bacteria"/>
</dbReference>
<dbReference type="EMBL" id="CP002545">
    <property type="protein sequence ID" value="ADY53414.1"/>
    <property type="molecule type" value="Genomic_DNA"/>
</dbReference>
<dbReference type="Gene3D" id="2.160.10.10">
    <property type="entry name" value="Hexapeptide repeat proteins"/>
    <property type="match status" value="1"/>
</dbReference>
<comment type="subunit">
    <text evidence="7">Homotrimer.</text>
</comment>
<proteinExistence type="inferred from homology"/>
<dbReference type="PANTHER" id="PTHR43378">
    <property type="entry name" value="UDP-3-O-ACYLGLUCOSAMINE N-ACYLTRANSFERASE"/>
    <property type="match status" value="1"/>
</dbReference>
<dbReference type="GO" id="GO:0009245">
    <property type="term" value="P:lipid A biosynthetic process"/>
    <property type="evidence" value="ECO:0007669"/>
    <property type="project" value="UniProtKB-UniRule"/>
</dbReference>
<reference evidence="9 10" key="1">
    <citation type="journal article" date="2011" name="Stand. Genomic Sci.">
        <title>Complete genome sequence of the gliding, heparinolytic Pedobacter saltans type strain (113).</title>
        <authorList>
            <person name="Liolios K."/>
            <person name="Sikorski J."/>
            <person name="Lu M."/>
            <person name="Nolan M."/>
            <person name="Lapidus A."/>
            <person name="Lucas S."/>
            <person name="Hammon N."/>
            <person name="Deshpande S."/>
            <person name="Cheng J.F."/>
            <person name="Tapia R."/>
            <person name="Han C."/>
            <person name="Goodwin L."/>
            <person name="Pitluck S."/>
            <person name="Huntemann M."/>
            <person name="Ivanova N."/>
            <person name="Pagani I."/>
            <person name="Mavromatis K."/>
            <person name="Ovchinikova G."/>
            <person name="Pati A."/>
            <person name="Chen A."/>
            <person name="Palaniappan K."/>
            <person name="Land M."/>
            <person name="Hauser L."/>
            <person name="Brambilla E.M."/>
            <person name="Kotsyurbenko O."/>
            <person name="Rohde M."/>
            <person name="Tindall B.J."/>
            <person name="Abt B."/>
            <person name="Goker M."/>
            <person name="Detter J.C."/>
            <person name="Woyke T."/>
            <person name="Bristow J."/>
            <person name="Eisen J.A."/>
            <person name="Markowitz V."/>
            <person name="Hugenholtz P."/>
            <person name="Klenk H.P."/>
            <person name="Kyrpides N.C."/>
        </authorList>
    </citation>
    <scope>NUCLEOTIDE SEQUENCE [LARGE SCALE GENOMIC DNA]</scope>
    <source>
        <strain evidence="10">ATCC 51119 / DSM 12145 / JCM 21818 / LMG 10337 / NBRC 100064 / NCIMB 13643</strain>
    </source>
</reference>
<keyword evidence="10" id="KW-1185">Reference proteome</keyword>
<comment type="pathway">
    <text evidence="7">Bacterial outer membrane biogenesis; LPS lipid A biosynthesis.</text>
</comment>
<dbReference type="GO" id="GO:0016410">
    <property type="term" value="F:N-acyltransferase activity"/>
    <property type="evidence" value="ECO:0007669"/>
    <property type="project" value="InterPro"/>
</dbReference>
<dbReference type="GO" id="GO:0103118">
    <property type="term" value="F:UDP-3-O-[(3R)-3-hydroxyacyl]-glucosamine N-acyltransferase activity"/>
    <property type="evidence" value="ECO:0007669"/>
    <property type="project" value="UniProtKB-EC"/>
</dbReference>
<dbReference type="STRING" id="762903.Pedsa_2875"/>
<evidence type="ECO:0000256" key="1">
    <source>
        <dbReference type="ARBA" id="ARBA00022516"/>
    </source>
</evidence>
<dbReference type="KEGG" id="psn:Pedsa_2875"/>
<dbReference type="Pfam" id="PF14602">
    <property type="entry name" value="Hexapep_2"/>
    <property type="match status" value="2"/>
</dbReference>
<dbReference type="EC" id="2.3.1.191" evidence="7"/>
<evidence type="ECO:0000313" key="10">
    <source>
        <dbReference type="Proteomes" id="UP000000310"/>
    </source>
</evidence>
<keyword evidence="4 7" id="KW-0677">Repeat</keyword>
<dbReference type="OrthoDB" id="9784739at2"/>
<evidence type="ECO:0000256" key="4">
    <source>
        <dbReference type="ARBA" id="ARBA00022737"/>
    </source>
</evidence>
<protein>
    <recommendedName>
        <fullName evidence="7">UDP-3-O-acylglucosamine N-acyltransferase</fullName>
        <ecNumber evidence="7">2.3.1.191</ecNumber>
    </recommendedName>
</protein>
<dbReference type="SUPFAM" id="SSF51161">
    <property type="entry name" value="Trimeric LpxA-like enzymes"/>
    <property type="match status" value="1"/>
</dbReference>
<accession>F0S8F0</accession>
<gene>
    <name evidence="7" type="primary">lpxD</name>
    <name evidence="9" type="ordered locus">Pedsa_2875</name>
</gene>
<evidence type="ECO:0000313" key="9">
    <source>
        <dbReference type="EMBL" id="ADY53414.1"/>
    </source>
</evidence>
<dbReference type="InterPro" id="IPR011004">
    <property type="entry name" value="Trimer_LpxA-like_sf"/>
</dbReference>